<dbReference type="InterPro" id="IPR015590">
    <property type="entry name" value="Aldehyde_DH_dom"/>
</dbReference>
<dbReference type="PANTHER" id="PTHR11699">
    <property type="entry name" value="ALDEHYDE DEHYDROGENASE-RELATED"/>
    <property type="match status" value="1"/>
</dbReference>
<feature type="domain" description="Aldehyde dehydrogenase" evidence="5">
    <location>
        <begin position="16"/>
        <end position="474"/>
    </location>
</feature>
<dbReference type="Gene3D" id="3.40.309.10">
    <property type="entry name" value="Aldehyde Dehydrogenase, Chain A, domain 2"/>
    <property type="match status" value="1"/>
</dbReference>
<evidence type="ECO:0000256" key="4">
    <source>
        <dbReference type="RuleBase" id="RU003345"/>
    </source>
</evidence>
<dbReference type="GO" id="GO:0016620">
    <property type="term" value="F:oxidoreductase activity, acting on the aldehyde or oxo group of donors, NAD or NADP as acceptor"/>
    <property type="evidence" value="ECO:0007669"/>
    <property type="project" value="InterPro"/>
</dbReference>
<comment type="similarity">
    <text evidence="1 4">Belongs to the aldehyde dehydrogenase family.</text>
</comment>
<dbReference type="CDD" id="cd07097">
    <property type="entry name" value="ALDH_KGSADH-YcbD"/>
    <property type="match status" value="1"/>
</dbReference>
<sequence length="482" mass="52292">MQTKTYGHFINGEWVVGTETFPNVNPSDTRDVIGHYAQGTEADVRAAVEAAAAAFPRWAASTPQERFDVLDRVGSEMLARAEELGTLLAREEGKTLKEAIGEVRRAGQIFKFFAGEALRMSGEHLRSVRPGVEIDLIREPVGVVGLITPWNFPIAIPAWKVAPALAYGNTVVLKPAEQAPASAWALAEILSRSGLPPGAFNLVLGDGTVGASLVAQPGVSAISFTGSREVGRQVAEACARRMIRVQVEMGGKNPLVVLDDAPLEAAVEAAVNGAYFSAGERCTASSRLIVTEGIYERFRAALLERIRQLRVGPALDPNTHIGPVIDEAQLRRILHYIELGQQEGAVLACGGQRLELETPGFYLAPTLFDETDNRMTINREEIFGPVAALIRVRDYEEALAVANDTEYGLSAGIFTRSLRYAHHFRRHVQAGTVMVNLPTAGLDYHIPFGGHKASGYGPKEQGRYAQEFYTVVKTCYVAPEIA</sequence>
<dbReference type="Pfam" id="PF00171">
    <property type="entry name" value="Aldedh"/>
    <property type="match status" value="1"/>
</dbReference>
<accession>A0A0F7R402</accession>
<dbReference type="EMBL" id="LC004287">
    <property type="protein sequence ID" value="BAR71657.1"/>
    <property type="molecule type" value="Genomic_DNA"/>
</dbReference>
<dbReference type="InterPro" id="IPR029510">
    <property type="entry name" value="Ald_DH_CS_GLU"/>
</dbReference>
<dbReference type="InterPro" id="IPR016163">
    <property type="entry name" value="Ald_DH_C"/>
</dbReference>
<dbReference type="InterPro" id="IPR016162">
    <property type="entry name" value="Ald_DH_N"/>
</dbReference>
<dbReference type="InterPro" id="IPR016160">
    <property type="entry name" value="Ald_DH_CS_CYS"/>
</dbReference>
<dbReference type="AlphaFoldDB" id="A0A0F7R402"/>
<gene>
    <name evidence="6" type="primary">lhpG</name>
</gene>
<name>A0A0F7R402_RHOMR</name>
<dbReference type="FunFam" id="3.40.605.10:FF:000007">
    <property type="entry name" value="NAD/NADP-dependent betaine aldehyde dehydrogenase"/>
    <property type="match status" value="1"/>
</dbReference>
<feature type="active site" evidence="3">
    <location>
        <position position="248"/>
    </location>
</feature>
<evidence type="ECO:0000256" key="2">
    <source>
        <dbReference type="ARBA" id="ARBA00023002"/>
    </source>
</evidence>
<protein>
    <submittedName>
        <fullName evidence="6">Alpha KGSA dehydrogenase homologue</fullName>
    </submittedName>
</protein>
<dbReference type="PROSITE" id="PS00070">
    <property type="entry name" value="ALDEHYDE_DEHYDR_CYS"/>
    <property type="match status" value="1"/>
</dbReference>
<dbReference type="FunFam" id="3.40.309.10:FF:000012">
    <property type="entry name" value="Betaine aldehyde dehydrogenase"/>
    <property type="match status" value="1"/>
</dbReference>
<evidence type="ECO:0000259" key="5">
    <source>
        <dbReference type="Pfam" id="PF00171"/>
    </source>
</evidence>
<organism evidence="6">
    <name type="scientific">Rhodothermus marinus</name>
    <name type="common">Rhodothermus obamensis</name>
    <dbReference type="NCBI Taxonomy" id="29549"/>
    <lineage>
        <taxon>Bacteria</taxon>
        <taxon>Pseudomonadati</taxon>
        <taxon>Rhodothermota</taxon>
        <taxon>Rhodothermia</taxon>
        <taxon>Rhodothermales</taxon>
        <taxon>Rhodothermaceae</taxon>
        <taxon>Rhodothermus</taxon>
    </lineage>
</organism>
<dbReference type="SUPFAM" id="SSF53720">
    <property type="entry name" value="ALDH-like"/>
    <property type="match status" value="1"/>
</dbReference>
<evidence type="ECO:0000256" key="3">
    <source>
        <dbReference type="PROSITE-ProRule" id="PRU10007"/>
    </source>
</evidence>
<dbReference type="Gene3D" id="3.40.605.10">
    <property type="entry name" value="Aldehyde Dehydrogenase, Chain A, domain 1"/>
    <property type="match status" value="1"/>
</dbReference>
<evidence type="ECO:0000256" key="1">
    <source>
        <dbReference type="ARBA" id="ARBA00009986"/>
    </source>
</evidence>
<keyword evidence="2 4" id="KW-0560">Oxidoreductase</keyword>
<proteinExistence type="inferred from homology"/>
<dbReference type="PROSITE" id="PS00687">
    <property type="entry name" value="ALDEHYDE_DEHYDR_GLU"/>
    <property type="match status" value="1"/>
</dbReference>
<evidence type="ECO:0000313" key="6">
    <source>
        <dbReference type="EMBL" id="BAR71657.1"/>
    </source>
</evidence>
<dbReference type="InterPro" id="IPR016161">
    <property type="entry name" value="Ald_DH/histidinol_DH"/>
</dbReference>
<reference evidence="6" key="1">
    <citation type="journal article" date="2014" name="Appl. Microbiol. Biotechnol.">
        <title>Dye-linked D-amino acid dehydrogenase from the thermophilic bacterium Rhodothermus marinus JCM9785: characteristics and role in trans-4-hydroxy-L-proline catabolism.</title>
        <authorList>
            <person name="Satomura T."/>
            <person name="Ishikura M."/>
            <person name="Koyanagi T."/>
            <person name="Sakuraba H."/>
            <person name="Ohshima T."/>
            <person name="Suye S.I."/>
        </authorList>
    </citation>
    <scope>NUCLEOTIDE SEQUENCE</scope>
    <source>
        <strain evidence="6">JCM 9785</strain>
    </source>
</reference>